<dbReference type="PRINTS" id="PR01414">
    <property type="entry name" value="CCMBBIOGNSIS"/>
</dbReference>
<dbReference type="Pfam" id="PF03379">
    <property type="entry name" value="CcmB"/>
    <property type="match status" value="1"/>
</dbReference>
<keyword evidence="11 12" id="KW-0472">Membrane</keyword>
<feature type="transmembrane region" description="Helical" evidence="12">
    <location>
        <begin position="203"/>
        <end position="223"/>
    </location>
</feature>
<name>A0A1F6CT32_HANXR</name>
<proteinExistence type="inferred from homology"/>
<feature type="transmembrane region" description="Helical" evidence="12">
    <location>
        <begin position="49"/>
        <end position="70"/>
    </location>
</feature>
<feature type="transmembrane region" description="Helical" evidence="12">
    <location>
        <begin position="134"/>
        <end position="157"/>
    </location>
</feature>
<dbReference type="InterPro" id="IPR003544">
    <property type="entry name" value="Cyt_c_biogenesis_CcmB"/>
</dbReference>
<dbReference type="PIRSF" id="PIRSF002764">
    <property type="entry name" value="CcmB"/>
    <property type="match status" value="1"/>
</dbReference>
<evidence type="ECO:0000256" key="5">
    <source>
        <dbReference type="ARBA" id="ARBA00022448"/>
    </source>
</evidence>
<evidence type="ECO:0000256" key="3">
    <source>
        <dbReference type="ARBA" id="ARBA00010544"/>
    </source>
</evidence>
<comment type="similarity">
    <text evidence="3">Belongs to the CcmB/CycW/HelB family.</text>
</comment>
<dbReference type="PANTHER" id="PTHR30070">
    <property type="entry name" value="HEME EXPORTER PROTEIN B"/>
    <property type="match status" value="1"/>
</dbReference>
<keyword evidence="10 12" id="KW-1133">Transmembrane helix</keyword>
<dbReference type="GO" id="GO:1903607">
    <property type="term" value="P:cytochrome c biosynthetic process"/>
    <property type="evidence" value="ECO:0007669"/>
    <property type="project" value="TreeGrafter"/>
</dbReference>
<keyword evidence="6" id="KW-1003">Cell membrane</keyword>
<dbReference type="InterPro" id="IPR026031">
    <property type="entry name" value="Cyt_c_CcmB_bac"/>
</dbReference>
<evidence type="ECO:0000313" key="13">
    <source>
        <dbReference type="EMBL" id="OGG52171.1"/>
    </source>
</evidence>
<evidence type="ECO:0000256" key="6">
    <source>
        <dbReference type="ARBA" id="ARBA00022475"/>
    </source>
</evidence>
<comment type="function">
    <text evidence="1">Required for the export of heme to the periplasm for the biogenesis of c-type cytochromes.</text>
</comment>
<evidence type="ECO:0000256" key="11">
    <source>
        <dbReference type="ARBA" id="ARBA00023136"/>
    </source>
</evidence>
<dbReference type="GO" id="GO:0005886">
    <property type="term" value="C:plasma membrane"/>
    <property type="evidence" value="ECO:0007669"/>
    <property type="project" value="UniProtKB-SubCell"/>
</dbReference>
<evidence type="ECO:0000256" key="2">
    <source>
        <dbReference type="ARBA" id="ARBA00004429"/>
    </source>
</evidence>
<evidence type="ECO:0000256" key="12">
    <source>
        <dbReference type="SAM" id="Phobius"/>
    </source>
</evidence>
<dbReference type="AlphaFoldDB" id="A0A1F6CT32"/>
<protein>
    <recommendedName>
        <fullName evidence="4">Heme exporter protein B</fullName>
    </recommendedName>
</protein>
<evidence type="ECO:0000256" key="8">
    <source>
        <dbReference type="ARBA" id="ARBA00022692"/>
    </source>
</evidence>
<comment type="caution">
    <text evidence="13">The sequence shown here is derived from an EMBL/GenBank/DDBJ whole genome shotgun (WGS) entry which is preliminary data.</text>
</comment>
<comment type="subcellular location">
    <subcellularLocation>
        <location evidence="2">Cell inner membrane</location>
        <topology evidence="2">Multi-pass membrane protein</topology>
    </subcellularLocation>
</comment>
<reference evidence="13 14" key="1">
    <citation type="journal article" date="2016" name="Nat. Commun.">
        <title>Thousands of microbial genomes shed light on interconnected biogeochemical processes in an aquifer system.</title>
        <authorList>
            <person name="Anantharaman K."/>
            <person name="Brown C.T."/>
            <person name="Hug L.A."/>
            <person name="Sharon I."/>
            <person name="Castelle C.J."/>
            <person name="Probst A.J."/>
            <person name="Thomas B.C."/>
            <person name="Singh A."/>
            <person name="Wilkins M.J."/>
            <person name="Karaoz U."/>
            <person name="Brodie E.L."/>
            <person name="Williams K.H."/>
            <person name="Hubbard S.S."/>
            <person name="Banfield J.F."/>
        </authorList>
    </citation>
    <scope>NUCLEOTIDE SEQUENCE [LARGE SCALE GENOMIC DNA]</scope>
    <source>
        <strain evidence="14">RIFCSPLOWO2_12_FULL_64_10</strain>
    </source>
</reference>
<evidence type="ECO:0000256" key="1">
    <source>
        <dbReference type="ARBA" id="ARBA00002442"/>
    </source>
</evidence>
<keyword evidence="8 12" id="KW-0812">Transmembrane</keyword>
<gene>
    <name evidence="13" type="ORF">A3F84_19390</name>
</gene>
<evidence type="ECO:0000256" key="10">
    <source>
        <dbReference type="ARBA" id="ARBA00022989"/>
    </source>
</evidence>
<evidence type="ECO:0000256" key="7">
    <source>
        <dbReference type="ARBA" id="ARBA00022519"/>
    </source>
</evidence>
<organism evidence="13 14">
    <name type="scientific">Handelsmanbacteria sp. (strain RIFCSPLOWO2_12_FULL_64_10)</name>
    <dbReference type="NCBI Taxonomy" id="1817868"/>
    <lineage>
        <taxon>Bacteria</taxon>
        <taxon>Candidatus Handelsmaniibacteriota</taxon>
    </lineage>
</organism>
<evidence type="ECO:0000313" key="14">
    <source>
        <dbReference type="Proteomes" id="UP000178606"/>
    </source>
</evidence>
<feature type="transmembrane region" description="Helical" evidence="12">
    <location>
        <begin position="105"/>
        <end position="128"/>
    </location>
</feature>
<evidence type="ECO:0000256" key="4">
    <source>
        <dbReference type="ARBA" id="ARBA00016452"/>
    </source>
</evidence>
<keyword evidence="5" id="KW-0813">Transport</keyword>
<feature type="transmembrane region" description="Helical" evidence="12">
    <location>
        <begin position="25"/>
        <end position="43"/>
    </location>
</feature>
<dbReference type="GO" id="GO:0015232">
    <property type="term" value="F:heme transmembrane transporter activity"/>
    <property type="evidence" value="ECO:0007669"/>
    <property type="project" value="InterPro"/>
</dbReference>
<keyword evidence="9" id="KW-0201">Cytochrome c-type biogenesis</keyword>
<sequence length="225" mass="24078">MGFWAQVGAILWKDIVVELRTKERLSSMFFFALLVIVIFNFVFEPGSEAMREIAPGILWVTFTFAGLLGLTRSFTMERENGCLSGLLLCPADRGAIFVGKALGNAVFMVVVEAVALPFFGVFMNVAVLPALGRLLILMALGTVGFSAVGTLFAAMSANTKMREVMLPLLLFPILVPILLAAVKGTEAVLAGEGLGGVSGWVKIAVAFCALFTAASILLFDYVVEE</sequence>
<evidence type="ECO:0000256" key="9">
    <source>
        <dbReference type="ARBA" id="ARBA00022748"/>
    </source>
</evidence>
<accession>A0A1F6CT32</accession>
<feature type="transmembrane region" description="Helical" evidence="12">
    <location>
        <begin position="164"/>
        <end position="183"/>
    </location>
</feature>
<dbReference type="PANTHER" id="PTHR30070:SF1">
    <property type="entry name" value="CYTOCHROME C BIOGENESIS B-RELATED"/>
    <property type="match status" value="1"/>
</dbReference>
<dbReference type="EMBL" id="MFKF01000154">
    <property type="protein sequence ID" value="OGG52171.1"/>
    <property type="molecule type" value="Genomic_DNA"/>
</dbReference>
<keyword evidence="7" id="KW-0997">Cell inner membrane</keyword>
<dbReference type="GO" id="GO:0017004">
    <property type="term" value="P:cytochrome complex assembly"/>
    <property type="evidence" value="ECO:0007669"/>
    <property type="project" value="UniProtKB-KW"/>
</dbReference>
<dbReference type="Proteomes" id="UP000178606">
    <property type="component" value="Unassembled WGS sequence"/>
</dbReference>